<proteinExistence type="predicted"/>
<dbReference type="RefSeq" id="WP_179919196.1">
    <property type="nucleotide sequence ID" value="NZ_CP058909.1"/>
</dbReference>
<name>A0A7D5PG76_9EURY</name>
<dbReference type="Pfam" id="PF24444">
    <property type="entry name" value="DUF7563"/>
    <property type="match status" value="1"/>
</dbReference>
<dbReference type="EMBL" id="CP058909">
    <property type="protein sequence ID" value="QLH84100.1"/>
    <property type="molecule type" value="Genomic_DNA"/>
</dbReference>
<reference evidence="1 2" key="1">
    <citation type="submission" date="2020-07" db="EMBL/GenBank/DDBJ databases">
        <title>Halosimplex litoreum sp. nov. and Halosimplex rubrum sp. nov., isolated from different salt environments.</title>
        <authorList>
            <person name="Cui H."/>
        </authorList>
    </citation>
    <scope>NUCLEOTIDE SEQUENCE [LARGE SCALE GENOMIC DNA]</scope>
    <source>
        <strain evidence="1 2">R2</strain>
    </source>
</reference>
<evidence type="ECO:0000313" key="2">
    <source>
        <dbReference type="Proteomes" id="UP000509346"/>
    </source>
</evidence>
<dbReference type="GeneID" id="56085274"/>
<evidence type="ECO:0008006" key="3">
    <source>
        <dbReference type="Google" id="ProtNLM"/>
    </source>
</evidence>
<accession>A0A7D5PG76</accession>
<gene>
    <name evidence="1" type="ORF">HZS54_21755</name>
</gene>
<organism evidence="1 2">
    <name type="scientific">Halosimplex pelagicum</name>
    <dbReference type="NCBI Taxonomy" id="869886"/>
    <lineage>
        <taxon>Archaea</taxon>
        <taxon>Methanobacteriati</taxon>
        <taxon>Methanobacteriota</taxon>
        <taxon>Stenosarchaea group</taxon>
        <taxon>Halobacteria</taxon>
        <taxon>Halobacteriales</taxon>
        <taxon>Haloarculaceae</taxon>
        <taxon>Halosimplex</taxon>
    </lineage>
</organism>
<dbReference type="AlphaFoldDB" id="A0A7D5PG76"/>
<dbReference type="InterPro" id="IPR055985">
    <property type="entry name" value="DUF7563"/>
</dbReference>
<dbReference type="KEGG" id="hpel:HZS54_21755"/>
<dbReference type="Proteomes" id="UP000509346">
    <property type="component" value="Chromosome"/>
</dbReference>
<keyword evidence="2" id="KW-1185">Reference proteome</keyword>
<sequence length="49" mass="5233">MPVCAHCDTHVSEQFARVFADEGGEVHACPTCSANSGIAEVSRERAQEV</sequence>
<evidence type="ECO:0000313" key="1">
    <source>
        <dbReference type="EMBL" id="QLH84100.1"/>
    </source>
</evidence>
<protein>
    <recommendedName>
        <fullName evidence="3">Small CPxCG-related zinc finger protein</fullName>
    </recommendedName>
</protein>
<dbReference type="OrthoDB" id="189700at2157"/>